<evidence type="ECO:0000313" key="14">
    <source>
        <dbReference type="EMBL" id="MET3656196.1"/>
    </source>
</evidence>
<evidence type="ECO:0000256" key="12">
    <source>
        <dbReference type="RuleBase" id="RU003784"/>
    </source>
</evidence>
<evidence type="ECO:0000256" key="8">
    <source>
        <dbReference type="ARBA" id="ARBA00022842"/>
    </source>
</evidence>
<dbReference type="Gene3D" id="3.40.50.300">
    <property type="entry name" value="P-loop containing nucleotide triphosphate hydrolases"/>
    <property type="match status" value="1"/>
</dbReference>
<proteinExistence type="inferred from homology"/>
<feature type="site" description="Interaction with substrate tRNA" evidence="10">
    <location>
        <position position="148"/>
    </location>
</feature>
<dbReference type="Gene3D" id="1.10.20.140">
    <property type="match status" value="1"/>
</dbReference>
<comment type="caution">
    <text evidence="10">Lacks conserved residue(s) required for the propagation of feature annotation.</text>
</comment>
<dbReference type="InterPro" id="IPR027417">
    <property type="entry name" value="P-loop_NTPase"/>
</dbReference>
<organism evidence="14 15">
    <name type="scientific">Sporosarcina psychrophila</name>
    <name type="common">Bacillus psychrophilus</name>
    <dbReference type="NCBI Taxonomy" id="1476"/>
    <lineage>
        <taxon>Bacteria</taxon>
        <taxon>Bacillati</taxon>
        <taxon>Bacillota</taxon>
        <taxon>Bacilli</taxon>
        <taxon>Bacillales</taxon>
        <taxon>Caryophanaceae</taxon>
        <taxon>Sporosarcina</taxon>
    </lineage>
</organism>
<dbReference type="NCBIfam" id="TIGR00174">
    <property type="entry name" value="miaA"/>
    <property type="match status" value="1"/>
</dbReference>
<evidence type="ECO:0000256" key="3">
    <source>
        <dbReference type="ARBA" id="ARBA00005842"/>
    </source>
</evidence>
<evidence type="ECO:0000313" key="15">
    <source>
        <dbReference type="Proteomes" id="UP001549104"/>
    </source>
</evidence>
<evidence type="ECO:0000256" key="9">
    <source>
        <dbReference type="ARBA" id="ARBA00049563"/>
    </source>
</evidence>
<dbReference type="InterPro" id="IPR039657">
    <property type="entry name" value="Dimethylallyltransferase"/>
</dbReference>
<evidence type="ECO:0000256" key="4">
    <source>
        <dbReference type="ARBA" id="ARBA00022679"/>
    </source>
</evidence>
<evidence type="ECO:0000256" key="1">
    <source>
        <dbReference type="ARBA" id="ARBA00001946"/>
    </source>
</evidence>
<dbReference type="EC" id="2.5.1.75" evidence="10"/>
<dbReference type="EMBL" id="JBEPME010000001">
    <property type="protein sequence ID" value="MET3656196.1"/>
    <property type="molecule type" value="Genomic_DNA"/>
</dbReference>
<dbReference type="SUPFAM" id="SSF52540">
    <property type="entry name" value="P-loop containing nucleoside triphosphate hydrolases"/>
    <property type="match status" value="1"/>
</dbReference>
<dbReference type="InterPro" id="IPR018022">
    <property type="entry name" value="IPT"/>
</dbReference>
<dbReference type="GO" id="GO:0052381">
    <property type="term" value="F:tRNA dimethylallyltransferase activity"/>
    <property type="evidence" value="ECO:0007669"/>
    <property type="project" value="UniProtKB-EC"/>
</dbReference>
<protein>
    <recommendedName>
        <fullName evidence="10">tRNA dimethylallyltransferase</fullName>
        <ecNumber evidence="10">2.5.1.75</ecNumber>
    </recommendedName>
    <alternativeName>
        <fullName evidence="10">Dimethylallyl diphosphate:tRNA dimethylallyltransferase</fullName>
        <shortName evidence="10">DMAPP:tRNA dimethylallyltransferase</shortName>
        <shortName evidence="10">DMATase</shortName>
    </alternativeName>
    <alternativeName>
        <fullName evidence="10">Isopentenyl-diphosphate:tRNA isopentenyltransferase</fullName>
        <shortName evidence="10">IPP transferase</shortName>
        <shortName evidence="10">IPPT</shortName>
        <shortName evidence="10">IPTase</shortName>
    </alternativeName>
</protein>
<evidence type="ECO:0000256" key="10">
    <source>
        <dbReference type="HAMAP-Rule" id="MF_00185"/>
    </source>
</evidence>
<dbReference type="HAMAP" id="MF_00185">
    <property type="entry name" value="IPP_trans"/>
    <property type="match status" value="1"/>
</dbReference>
<evidence type="ECO:0000256" key="7">
    <source>
        <dbReference type="ARBA" id="ARBA00022840"/>
    </source>
</evidence>
<evidence type="ECO:0000256" key="2">
    <source>
        <dbReference type="ARBA" id="ARBA00003213"/>
    </source>
</evidence>
<keyword evidence="6 10" id="KW-0547">Nucleotide-binding</keyword>
<evidence type="ECO:0000256" key="6">
    <source>
        <dbReference type="ARBA" id="ARBA00022741"/>
    </source>
</evidence>
<comment type="catalytic activity">
    <reaction evidence="9 10 11">
        <text>adenosine(37) in tRNA + dimethylallyl diphosphate = N(6)-dimethylallyladenosine(37) in tRNA + diphosphate</text>
        <dbReference type="Rhea" id="RHEA:26482"/>
        <dbReference type="Rhea" id="RHEA-COMP:10162"/>
        <dbReference type="Rhea" id="RHEA-COMP:10375"/>
        <dbReference type="ChEBI" id="CHEBI:33019"/>
        <dbReference type="ChEBI" id="CHEBI:57623"/>
        <dbReference type="ChEBI" id="CHEBI:74411"/>
        <dbReference type="ChEBI" id="CHEBI:74415"/>
        <dbReference type="EC" id="2.5.1.75"/>
    </reaction>
</comment>
<evidence type="ECO:0000256" key="13">
    <source>
        <dbReference type="RuleBase" id="RU003785"/>
    </source>
</evidence>
<keyword evidence="4 10" id="KW-0808">Transferase</keyword>
<keyword evidence="7 10" id="KW-0067">ATP-binding</keyword>
<dbReference type="PANTHER" id="PTHR11088">
    <property type="entry name" value="TRNA DIMETHYLALLYLTRANSFERASE"/>
    <property type="match status" value="1"/>
</dbReference>
<gene>
    <name evidence="10" type="primary">miaA</name>
    <name evidence="14" type="ORF">ABIC55_001280</name>
</gene>
<dbReference type="PANTHER" id="PTHR11088:SF60">
    <property type="entry name" value="TRNA DIMETHYLALLYLTRANSFERASE"/>
    <property type="match status" value="1"/>
</dbReference>
<feature type="binding site" evidence="10">
    <location>
        <begin position="34"/>
        <end position="41"/>
    </location>
    <ligand>
        <name>ATP</name>
        <dbReference type="ChEBI" id="CHEBI:30616"/>
    </ligand>
</feature>
<sequence length="337" mass="38446">MKCSMKRTVNTYSKPFMTGLKKMSKYPEVIAIVGPTASGKTSLSIELAKIIGGEVINGDAMQVYKGLDIGTAKITEEEMNGIPHHLFDVKEPNEPFSVAEYQTDVRKWIKDIQGRGKTPIIVGGTGLYIQSVLFDFRFTEEAADLEVRKRLEQELAEKGAAYLYEKLVELDPVSAEKIHPNNHRRLVRALEIIEVTGKTKENHEDDAGHASLYDHLIVGLEMDRDMLYERIGLRVDIMMEQGLLEEANRLWDEEIRGVQSVQAIGYKELHQYIEEKLLLDDAVELIKKNTRNYAKRQMTYFRNKLDISWFDAELGTTEIVNRILAILKGFDNPGRIK</sequence>
<evidence type="ECO:0000256" key="5">
    <source>
        <dbReference type="ARBA" id="ARBA00022694"/>
    </source>
</evidence>
<comment type="cofactor">
    <cofactor evidence="1 10">
        <name>Mg(2+)</name>
        <dbReference type="ChEBI" id="CHEBI:18420"/>
    </cofactor>
</comment>
<comment type="caution">
    <text evidence="14">The sequence shown here is derived from an EMBL/GenBank/DDBJ whole genome shotgun (WGS) entry which is preliminary data.</text>
</comment>
<name>A0ABV2K548_SPOPS</name>
<keyword evidence="15" id="KW-1185">Reference proteome</keyword>
<comment type="function">
    <text evidence="2 10 12">Catalyzes the transfer of a dimethylallyl group onto the adenine at position 37 in tRNAs that read codons beginning with uridine, leading to the formation of N6-(dimethylallyl)adenosine (i(6)A).</text>
</comment>
<reference evidence="14 15" key="1">
    <citation type="submission" date="2024-06" db="EMBL/GenBank/DDBJ databases">
        <title>Sorghum-associated microbial communities from plants grown in Nebraska, USA.</title>
        <authorList>
            <person name="Schachtman D."/>
        </authorList>
    </citation>
    <scope>NUCLEOTIDE SEQUENCE [LARGE SCALE GENOMIC DNA]</scope>
    <source>
        <strain evidence="14 15">1288</strain>
    </source>
</reference>
<dbReference type="Proteomes" id="UP001549104">
    <property type="component" value="Unassembled WGS sequence"/>
</dbReference>
<keyword evidence="8 10" id="KW-0460">Magnesium</keyword>
<comment type="subunit">
    <text evidence="10">Monomer.</text>
</comment>
<feature type="site" description="Interaction with substrate tRNA" evidence="10">
    <location>
        <position position="125"/>
    </location>
</feature>
<comment type="similarity">
    <text evidence="3 10 13">Belongs to the IPP transferase family.</text>
</comment>
<keyword evidence="5 10" id="KW-0819">tRNA processing</keyword>
<accession>A0ABV2K548</accession>
<dbReference type="Pfam" id="PF01715">
    <property type="entry name" value="IPPT"/>
    <property type="match status" value="1"/>
</dbReference>
<evidence type="ECO:0000256" key="11">
    <source>
        <dbReference type="RuleBase" id="RU003783"/>
    </source>
</evidence>
<feature type="binding site" evidence="10">
    <location>
        <begin position="36"/>
        <end position="41"/>
    </location>
    <ligand>
        <name>substrate</name>
    </ligand>
</feature>